<sequence length="143" mass="16550">MAIPFEELTTVFSFDDFVFRIGELSKMTGVSPRQLRYWEQRGYIKSLDRTDDKRARSYNYAAYVSVKIIKHYLDDGYTLEGAVSQMRSAIKYLTAVRQFIRHSVTSVDFEDGGAVIDLGVFDGDQQKHLYAHTRGTDINYEIR</sequence>
<evidence type="ECO:0000313" key="3">
    <source>
        <dbReference type="EMBL" id="KRK48785.1"/>
    </source>
</evidence>
<dbReference type="OrthoDB" id="9806513at2"/>
<dbReference type="Proteomes" id="UP000050911">
    <property type="component" value="Unassembled WGS sequence"/>
</dbReference>
<proteinExistence type="predicted"/>
<evidence type="ECO:0000256" key="1">
    <source>
        <dbReference type="ARBA" id="ARBA00023125"/>
    </source>
</evidence>
<accession>A0A0R1HYT2</accession>
<dbReference type="CDD" id="cd01105">
    <property type="entry name" value="HTH_GlnR-like"/>
    <property type="match status" value="1"/>
</dbReference>
<dbReference type="InterPro" id="IPR047057">
    <property type="entry name" value="MerR_fam"/>
</dbReference>
<dbReference type="Pfam" id="PF13411">
    <property type="entry name" value="MerR_1"/>
    <property type="match status" value="1"/>
</dbReference>
<dbReference type="GO" id="GO:0003700">
    <property type="term" value="F:DNA-binding transcription factor activity"/>
    <property type="evidence" value="ECO:0007669"/>
    <property type="project" value="InterPro"/>
</dbReference>
<keyword evidence="1" id="KW-0238">DNA-binding</keyword>
<keyword evidence="4" id="KW-1185">Reference proteome</keyword>
<name>A0A0R1HYT2_9LACO</name>
<dbReference type="Gene3D" id="1.10.1660.10">
    <property type="match status" value="1"/>
</dbReference>
<dbReference type="PROSITE" id="PS50937">
    <property type="entry name" value="HTH_MERR_2"/>
    <property type="match status" value="1"/>
</dbReference>
<dbReference type="InterPro" id="IPR009061">
    <property type="entry name" value="DNA-bd_dom_put_sf"/>
</dbReference>
<reference evidence="3 4" key="1">
    <citation type="journal article" date="2015" name="Genome Announc.">
        <title>Expanding the biotechnology potential of lactobacilli through comparative genomics of 213 strains and associated genera.</title>
        <authorList>
            <person name="Sun Z."/>
            <person name="Harris H.M."/>
            <person name="McCann A."/>
            <person name="Guo C."/>
            <person name="Argimon S."/>
            <person name="Zhang W."/>
            <person name="Yang X."/>
            <person name="Jeffery I.B."/>
            <person name="Cooney J.C."/>
            <person name="Kagawa T.F."/>
            <person name="Liu W."/>
            <person name="Song Y."/>
            <person name="Salvetti E."/>
            <person name="Wrobel A."/>
            <person name="Rasinkangas P."/>
            <person name="Parkhill J."/>
            <person name="Rea M.C."/>
            <person name="O'Sullivan O."/>
            <person name="Ritari J."/>
            <person name="Douillard F.P."/>
            <person name="Paul Ross R."/>
            <person name="Yang R."/>
            <person name="Briner A.E."/>
            <person name="Felis G.E."/>
            <person name="de Vos W.M."/>
            <person name="Barrangou R."/>
            <person name="Klaenhammer T.R."/>
            <person name="Caufield P.W."/>
            <person name="Cui Y."/>
            <person name="Zhang H."/>
            <person name="O'Toole P.W."/>
        </authorList>
    </citation>
    <scope>NUCLEOTIDE SEQUENCE [LARGE SCALE GENOMIC DNA]</scope>
    <source>
        <strain evidence="3 4">JCM 15530</strain>
    </source>
</reference>
<dbReference type="SUPFAM" id="SSF46955">
    <property type="entry name" value="Putative DNA-binding domain"/>
    <property type="match status" value="1"/>
</dbReference>
<organism evidence="3 4">
    <name type="scientific">Secundilactobacillus kimchicus JCM 15530</name>
    <dbReference type="NCBI Taxonomy" id="1302272"/>
    <lineage>
        <taxon>Bacteria</taxon>
        <taxon>Bacillati</taxon>
        <taxon>Bacillota</taxon>
        <taxon>Bacilli</taxon>
        <taxon>Lactobacillales</taxon>
        <taxon>Lactobacillaceae</taxon>
        <taxon>Secundilactobacillus</taxon>
    </lineage>
</organism>
<dbReference type="GO" id="GO:0003677">
    <property type="term" value="F:DNA binding"/>
    <property type="evidence" value="ECO:0007669"/>
    <property type="project" value="UniProtKB-KW"/>
</dbReference>
<dbReference type="RefSeq" id="WP_054659262.1">
    <property type="nucleotide sequence ID" value="NZ_AZCX01000002.1"/>
</dbReference>
<evidence type="ECO:0000259" key="2">
    <source>
        <dbReference type="PROSITE" id="PS50937"/>
    </source>
</evidence>
<dbReference type="EMBL" id="AZCX01000002">
    <property type="protein sequence ID" value="KRK48785.1"/>
    <property type="molecule type" value="Genomic_DNA"/>
</dbReference>
<protein>
    <recommendedName>
        <fullName evidence="2">HTH merR-type domain-containing protein</fullName>
    </recommendedName>
</protein>
<dbReference type="PATRIC" id="fig|1302272.5.peg.1110"/>
<comment type="caution">
    <text evidence="3">The sequence shown here is derived from an EMBL/GenBank/DDBJ whole genome shotgun (WGS) entry which is preliminary data.</text>
</comment>
<dbReference type="AlphaFoldDB" id="A0A0R1HYT2"/>
<dbReference type="SMART" id="SM00422">
    <property type="entry name" value="HTH_MERR"/>
    <property type="match status" value="1"/>
</dbReference>
<gene>
    <name evidence="3" type="ORF">FC96_GL001104</name>
</gene>
<feature type="domain" description="HTH merR-type" evidence="2">
    <location>
        <begin position="18"/>
        <end position="88"/>
    </location>
</feature>
<dbReference type="STRING" id="1302272.FC96_GL001104"/>
<evidence type="ECO:0000313" key="4">
    <source>
        <dbReference type="Proteomes" id="UP000050911"/>
    </source>
</evidence>
<dbReference type="PANTHER" id="PTHR30204">
    <property type="entry name" value="REDOX-CYCLING DRUG-SENSING TRANSCRIPTIONAL ACTIVATOR SOXR"/>
    <property type="match status" value="1"/>
</dbReference>
<dbReference type="PANTHER" id="PTHR30204:SF15">
    <property type="entry name" value="BLL5018 PROTEIN"/>
    <property type="match status" value="1"/>
</dbReference>
<dbReference type="InterPro" id="IPR000551">
    <property type="entry name" value="MerR-type_HTH_dom"/>
</dbReference>